<sequence>MKILGICSSPRMEGNTFYYLKTALSEAEKLGAETELIQLSGKKISGCRTCYECVNAKKCTQEDDFQEIFEKITRADGLLLASPVYHSCITPEMKCVLDRAGFSGRWAKNEMKETKSSYEWKGSALSGKIVAPVTVARRAGQNFAFAEILLWAAANDCIIVGNTYWNVGVAGKGGAYNANEDQEGIGIMTRLAGNMVDVIKKLNAEVNYEQA</sequence>
<protein>
    <submittedName>
        <fullName evidence="4">Multimeric flavodoxin WrbA</fullName>
    </submittedName>
</protein>
<keyword evidence="2" id="KW-0288">FMN</keyword>
<evidence type="ECO:0000313" key="4">
    <source>
        <dbReference type="EMBL" id="TWH78130.1"/>
    </source>
</evidence>
<evidence type="ECO:0000256" key="1">
    <source>
        <dbReference type="ARBA" id="ARBA00022630"/>
    </source>
</evidence>
<comment type="caution">
    <text evidence="4">The sequence shown here is derived from an EMBL/GenBank/DDBJ whole genome shotgun (WGS) entry which is preliminary data.</text>
</comment>
<keyword evidence="5" id="KW-1185">Reference proteome</keyword>
<feature type="domain" description="NADPH-dependent FMN reductase-like" evidence="3">
    <location>
        <begin position="1"/>
        <end position="169"/>
    </location>
</feature>
<proteinExistence type="predicted"/>
<name>A0A562J4Q5_9FIRM</name>
<keyword evidence="1" id="KW-0285">Flavoprotein</keyword>
<evidence type="ECO:0000313" key="5">
    <source>
        <dbReference type="Proteomes" id="UP000315343"/>
    </source>
</evidence>
<dbReference type="SUPFAM" id="SSF52218">
    <property type="entry name" value="Flavoproteins"/>
    <property type="match status" value="1"/>
</dbReference>
<dbReference type="GO" id="GO:0016491">
    <property type="term" value="F:oxidoreductase activity"/>
    <property type="evidence" value="ECO:0007669"/>
    <property type="project" value="InterPro"/>
</dbReference>
<evidence type="ECO:0000259" key="3">
    <source>
        <dbReference type="Pfam" id="PF03358"/>
    </source>
</evidence>
<accession>A0A562J4Q5</accession>
<dbReference type="InterPro" id="IPR005025">
    <property type="entry name" value="FMN_Rdtase-like_dom"/>
</dbReference>
<evidence type="ECO:0000256" key="2">
    <source>
        <dbReference type="ARBA" id="ARBA00022643"/>
    </source>
</evidence>
<dbReference type="AlphaFoldDB" id="A0A562J4Q5"/>
<gene>
    <name evidence="4" type="ORF">LY60_02970</name>
</gene>
<dbReference type="EMBL" id="VLKH01000010">
    <property type="protein sequence ID" value="TWH78130.1"/>
    <property type="molecule type" value="Genomic_DNA"/>
</dbReference>
<organism evidence="4 5">
    <name type="scientific">Sedimentibacter saalensis</name>
    <dbReference type="NCBI Taxonomy" id="130788"/>
    <lineage>
        <taxon>Bacteria</taxon>
        <taxon>Bacillati</taxon>
        <taxon>Bacillota</taxon>
        <taxon>Tissierellia</taxon>
        <taxon>Sedimentibacter</taxon>
    </lineage>
</organism>
<dbReference type="InterPro" id="IPR029039">
    <property type="entry name" value="Flavoprotein-like_sf"/>
</dbReference>
<dbReference type="Gene3D" id="3.40.50.360">
    <property type="match status" value="1"/>
</dbReference>
<dbReference type="RefSeq" id="WP_145085373.1">
    <property type="nucleotide sequence ID" value="NZ_VLKH01000010.1"/>
</dbReference>
<dbReference type="PANTHER" id="PTHR43278">
    <property type="entry name" value="NAD(P)H-DEPENDENT FMN-CONTAINING OXIDOREDUCTASE YWQN-RELATED"/>
    <property type="match status" value="1"/>
</dbReference>
<dbReference type="Proteomes" id="UP000315343">
    <property type="component" value="Unassembled WGS sequence"/>
</dbReference>
<dbReference type="PANTHER" id="PTHR43278:SF4">
    <property type="entry name" value="NAD(P)H-DEPENDENT FMN-CONTAINING OXIDOREDUCTASE YWQN-RELATED"/>
    <property type="match status" value="1"/>
</dbReference>
<dbReference type="OrthoDB" id="9805976at2"/>
<dbReference type="Pfam" id="PF03358">
    <property type="entry name" value="FMN_red"/>
    <property type="match status" value="1"/>
</dbReference>
<dbReference type="InterPro" id="IPR051796">
    <property type="entry name" value="ISF_SsuE-like"/>
</dbReference>
<reference evidence="4 5" key="1">
    <citation type="submission" date="2019-07" db="EMBL/GenBank/DDBJ databases">
        <title>Genomic Encyclopedia of Type Strains, Phase I: the one thousand microbial genomes (KMG-I) project.</title>
        <authorList>
            <person name="Kyrpides N."/>
        </authorList>
    </citation>
    <scope>NUCLEOTIDE SEQUENCE [LARGE SCALE GENOMIC DNA]</scope>
    <source>
        <strain evidence="4 5">DSM 13558</strain>
    </source>
</reference>